<dbReference type="Proteomes" id="UP000819052">
    <property type="component" value="Unassembled WGS sequence"/>
</dbReference>
<dbReference type="SUPFAM" id="SSF56563">
    <property type="entry name" value="Major capsid protein gp5"/>
    <property type="match status" value="1"/>
</dbReference>
<gene>
    <name evidence="5" type="ORF">F1609_01595</name>
</gene>
<feature type="region of interest" description="Disordered" evidence="3">
    <location>
        <begin position="1"/>
        <end position="20"/>
    </location>
</feature>
<evidence type="ECO:0000313" key="6">
    <source>
        <dbReference type="Proteomes" id="UP000819052"/>
    </source>
</evidence>
<comment type="caution">
    <text evidence="5">The sequence shown here is derived from an EMBL/GenBank/DDBJ whole genome shotgun (WGS) entry which is preliminary data.</text>
</comment>
<dbReference type="Gene3D" id="3.30.2320.10">
    <property type="entry name" value="hypothetical protein PF0899 domain"/>
    <property type="match status" value="1"/>
</dbReference>
<dbReference type="InterPro" id="IPR054612">
    <property type="entry name" value="Phage_capsid-like_C"/>
</dbReference>
<evidence type="ECO:0000259" key="4">
    <source>
        <dbReference type="Pfam" id="PF05065"/>
    </source>
</evidence>
<organism evidence="5 6">
    <name type="scientific">Massilia aquatica</name>
    <dbReference type="NCBI Taxonomy" id="2609000"/>
    <lineage>
        <taxon>Bacteria</taxon>
        <taxon>Pseudomonadati</taxon>
        <taxon>Pseudomonadota</taxon>
        <taxon>Betaproteobacteria</taxon>
        <taxon>Burkholderiales</taxon>
        <taxon>Oxalobacteraceae</taxon>
        <taxon>Telluria group</taxon>
        <taxon>Massilia</taxon>
    </lineage>
</organism>
<evidence type="ECO:0000256" key="1">
    <source>
        <dbReference type="ARBA" id="ARBA00004328"/>
    </source>
</evidence>
<feature type="domain" description="Phage capsid-like C-terminal" evidence="4">
    <location>
        <begin position="122"/>
        <end position="388"/>
    </location>
</feature>
<dbReference type="InterPro" id="IPR024455">
    <property type="entry name" value="Phage_capsid"/>
</dbReference>
<evidence type="ECO:0000256" key="2">
    <source>
        <dbReference type="SAM" id="Coils"/>
    </source>
</evidence>
<dbReference type="EMBL" id="VVIW01000001">
    <property type="protein sequence ID" value="NHZ38866.1"/>
    <property type="molecule type" value="Genomic_DNA"/>
</dbReference>
<accession>A0ABX0M3V1</accession>
<feature type="compositionally biased region" description="Polar residues" evidence="3">
    <location>
        <begin position="1"/>
        <end position="12"/>
    </location>
</feature>
<dbReference type="Pfam" id="PF05065">
    <property type="entry name" value="Phage_capsid"/>
    <property type="match status" value="1"/>
</dbReference>
<reference evidence="5 6" key="1">
    <citation type="submission" date="2019-09" db="EMBL/GenBank/DDBJ databases">
        <title>Taxonomy of Antarctic Massilia spp.: description of Massilia rubra sp. nov., Massilia aquatica sp. nov., Massilia mucilaginosa sp. nov., Massilia frigida sp. nov. isolated from streams, lakes and regoliths.</title>
        <authorList>
            <person name="Holochova P."/>
            <person name="Sedlacek I."/>
            <person name="Kralova S."/>
            <person name="Maslanova I."/>
            <person name="Busse H.-J."/>
            <person name="Stankova E."/>
            <person name="Vrbovska V."/>
            <person name="Kovarovic V."/>
            <person name="Bartak M."/>
            <person name="Svec P."/>
            <person name="Pantucek R."/>
        </authorList>
    </citation>
    <scope>NUCLEOTIDE SEQUENCE [LARGE SCALE GENOMIC DNA]</scope>
    <source>
        <strain evidence="5 6">CCM 8693</strain>
    </source>
</reference>
<name>A0ABX0M3V1_9BURK</name>
<comment type="subcellular location">
    <subcellularLocation>
        <location evidence="1">Virion</location>
    </subcellularLocation>
</comment>
<dbReference type="NCBIfam" id="TIGR01554">
    <property type="entry name" value="major_cap_HK97"/>
    <property type="match status" value="1"/>
</dbReference>
<protein>
    <submittedName>
        <fullName evidence="5">Phage major capsid protein</fullName>
    </submittedName>
</protein>
<proteinExistence type="predicted"/>
<dbReference type="RefSeq" id="WP_167073990.1">
    <property type="nucleotide sequence ID" value="NZ_VVIW01000001.1"/>
</dbReference>
<keyword evidence="6" id="KW-1185">Reference proteome</keyword>
<sequence>MKTQNTNTTPLLTKSYGDQHGGAGDVAQAITELTKSANARIDATAAELKEFKQETSAQIMELEQKGARRQGGDDSGTPSVSSLVLKSDGLSMLRDSSIKNLRISVKGFELGQKATVTSSAVRVQAARDTEIYGTMGRRTAVRDLLITRPTTAASIEYLKGVRTGAAAVQVVEGDTKSEIGLNIALESAPVRTIAVWIPASRQALDDEVMLADYIDTELRDALQLAEDAQLLKGTGTGANIMGMWTVATGYIRHVTGDTPSDTLRRAITQVQLARGVATGIVINPIGLERLELDKDKEGRYQFSYNVTDDNGRASVWRVPVVVTDVMGETEFMVGDFARAARLYDRQQATVEIATQHADYFTRNLLAILAEERLALTVNRPEVLIKGVFLP</sequence>
<evidence type="ECO:0000256" key="3">
    <source>
        <dbReference type="SAM" id="MobiDB-lite"/>
    </source>
</evidence>
<feature type="coiled-coil region" evidence="2">
    <location>
        <begin position="34"/>
        <end position="65"/>
    </location>
</feature>
<dbReference type="Gene3D" id="3.30.2400.10">
    <property type="entry name" value="Major capsid protein gp5"/>
    <property type="match status" value="1"/>
</dbReference>
<evidence type="ECO:0000313" key="5">
    <source>
        <dbReference type="EMBL" id="NHZ38866.1"/>
    </source>
</evidence>
<keyword evidence="2" id="KW-0175">Coiled coil</keyword>